<dbReference type="EMBL" id="AB981169">
    <property type="protein sequence ID" value="BAP28143.1"/>
    <property type="molecule type" value="Genomic_DNA"/>
</dbReference>
<accession>A0A077K8S8</accession>
<organism evidence="1 2">
    <name type="scientific">Ralstonia phage RSY1</name>
    <dbReference type="NCBI Taxonomy" id="1530085"/>
    <lineage>
        <taxon>Viruses</taxon>
        <taxon>Duplodnaviria</taxon>
        <taxon>Heunggongvirae</taxon>
        <taxon>Uroviricota</taxon>
        <taxon>Caudoviricetes</taxon>
        <taxon>Peduoviridae</taxon>
        <taxon>Arsyunavirus</taxon>
        <taxon>Arsyunavirus RSY1</taxon>
    </lineage>
</organism>
<sequence>MSSITTSFCEATRIDIKPVRFLKQPANTHQAEYVFATQCITVTLHDGNTIELVFHLPEGVTSLAAGETVVFPSVDEVWA</sequence>
<reference evidence="1 2" key="1">
    <citation type="submission" date="2014-08" db="EMBL/GenBank/DDBJ databases">
        <title>Characterization of a P2 like phage, RSY1, as a lysogenic conversion factor in Ralstonia solanacearum.</title>
        <authorList>
            <person name="Askora A."/>
            <person name="Kawasaki T."/>
            <person name="Fujie M."/>
            <person name="Yamada T."/>
        </authorList>
    </citation>
    <scope>NUCLEOTIDE SEQUENCE [LARGE SCALE GENOMIC DNA]</scope>
</reference>
<evidence type="ECO:0000313" key="1">
    <source>
        <dbReference type="EMBL" id="BAP28143.1"/>
    </source>
</evidence>
<keyword evidence="2" id="KW-1185">Reference proteome</keyword>
<evidence type="ECO:0000313" key="2">
    <source>
        <dbReference type="Proteomes" id="UP000028670"/>
    </source>
</evidence>
<proteinExistence type="predicted"/>
<dbReference type="GeneID" id="20490221"/>
<dbReference type="KEGG" id="vg:20490221"/>
<dbReference type="RefSeq" id="YP_009067119.1">
    <property type="nucleotide sequence ID" value="NC_025115.1"/>
</dbReference>
<protein>
    <submittedName>
        <fullName evidence="1">Uncharacterized protein</fullName>
    </submittedName>
</protein>
<name>A0A077K8S8_9CAUD</name>
<dbReference type="Proteomes" id="UP000028670">
    <property type="component" value="Segment"/>
</dbReference>